<organism evidence="1 2">
    <name type="scientific">Callosobruchus maculatus</name>
    <name type="common">Southern cowpea weevil</name>
    <name type="synonym">Pulse bruchid</name>
    <dbReference type="NCBI Taxonomy" id="64391"/>
    <lineage>
        <taxon>Eukaryota</taxon>
        <taxon>Metazoa</taxon>
        <taxon>Ecdysozoa</taxon>
        <taxon>Arthropoda</taxon>
        <taxon>Hexapoda</taxon>
        <taxon>Insecta</taxon>
        <taxon>Pterygota</taxon>
        <taxon>Neoptera</taxon>
        <taxon>Endopterygota</taxon>
        <taxon>Coleoptera</taxon>
        <taxon>Polyphaga</taxon>
        <taxon>Cucujiformia</taxon>
        <taxon>Chrysomeloidea</taxon>
        <taxon>Chrysomelidae</taxon>
        <taxon>Bruchinae</taxon>
        <taxon>Bruchini</taxon>
        <taxon>Callosobruchus</taxon>
    </lineage>
</organism>
<name>A0A653CAS4_CALMS</name>
<accession>A0A653CAS4</accession>
<keyword evidence="2" id="KW-1185">Reference proteome</keyword>
<evidence type="ECO:0000313" key="1">
    <source>
        <dbReference type="EMBL" id="VEN44816.1"/>
    </source>
</evidence>
<proteinExistence type="predicted"/>
<sequence length="50" mass="5857">MEHRRNSKLTISKGHLRRLVNREVLRHRLREASSNSCTVHIESEGNYPST</sequence>
<evidence type="ECO:0000313" key="2">
    <source>
        <dbReference type="Proteomes" id="UP000410492"/>
    </source>
</evidence>
<reference evidence="1 2" key="1">
    <citation type="submission" date="2019-01" db="EMBL/GenBank/DDBJ databases">
        <authorList>
            <person name="Sayadi A."/>
        </authorList>
    </citation>
    <scope>NUCLEOTIDE SEQUENCE [LARGE SCALE GENOMIC DNA]</scope>
</reference>
<feature type="non-terminal residue" evidence="1">
    <location>
        <position position="50"/>
    </location>
</feature>
<dbReference type="Proteomes" id="UP000410492">
    <property type="component" value="Unassembled WGS sequence"/>
</dbReference>
<gene>
    <name evidence="1" type="ORF">CALMAC_LOCUS7482</name>
</gene>
<protein>
    <submittedName>
        <fullName evidence="1">Uncharacterized protein</fullName>
    </submittedName>
</protein>
<dbReference type="AlphaFoldDB" id="A0A653CAS4"/>
<dbReference type="OrthoDB" id="6576929at2759"/>
<dbReference type="EMBL" id="CAACVG010007322">
    <property type="protein sequence ID" value="VEN44816.1"/>
    <property type="molecule type" value="Genomic_DNA"/>
</dbReference>